<accession>A0ABP5M0J6</accession>
<dbReference type="InterPro" id="IPR025164">
    <property type="entry name" value="Toastrack_DUF4097"/>
</dbReference>
<name>A0ABP5M0J6_9ACTN</name>
<evidence type="ECO:0000313" key="3">
    <source>
        <dbReference type="Proteomes" id="UP001501020"/>
    </source>
</evidence>
<sequence length="115" mass="11572">MTTTLDGAHRHTKIDEATGVRLTATDGDVEVGHLTGPADISTARGDICINHATGGAVVLRTQSGDITVAAAPGISASLNAGTPHGRVTNTLKNNGTTDLTINATTANGDITARSL</sequence>
<organism evidence="2 3">
    <name type="scientific">Actinomadura napierensis</name>
    <dbReference type="NCBI Taxonomy" id="267854"/>
    <lineage>
        <taxon>Bacteria</taxon>
        <taxon>Bacillati</taxon>
        <taxon>Actinomycetota</taxon>
        <taxon>Actinomycetes</taxon>
        <taxon>Streptosporangiales</taxon>
        <taxon>Thermomonosporaceae</taxon>
        <taxon>Actinomadura</taxon>
    </lineage>
</organism>
<reference evidence="3" key="1">
    <citation type="journal article" date="2019" name="Int. J. Syst. Evol. Microbiol.">
        <title>The Global Catalogue of Microorganisms (GCM) 10K type strain sequencing project: providing services to taxonomists for standard genome sequencing and annotation.</title>
        <authorList>
            <consortium name="The Broad Institute Genomics Platform"/>
            <consortium name="The Broad Institute Genome Sequencing Center for Infectious Disease"/>
            <person name="Wu L."/>
            <person name="Ma J."/>
        </authorList>
    </citation>
    <scope>NUCLEOTIDE SEQUENCE [LARGE SCALE GENOMIC DNA]</scope>
    <source>
        <strain evidence="3">JCM 13850</strain>
    </source>
</reference>
<comment type="caution">
    <text evidence="2">The sequence shown here is derived from an EMBL/GenBank/DDBJ whole genome shotgun (WGS) entry which is preliminary data.</text>
</comment>
<protein>
    <recommendedName>
        <fullName evidence="1">DUF4097 domain-containing protein</fullName>
    </recommendedName>
</protein>
<keyword evidence="3" id="KW-1185">Reference proteome</keyword>
<proteinExistence type="predicted"/>
<dbReference type="EMBL" id="BAAAMR010000077">
    <property type="protein sequence ID" value="GAA2157767.1"/>
    <property type="molecule type" value="Genomic_DNA"/>
</dbReference>
<dbReference type="Pfam" id="PF13349">
    <property type="entry name" value="DUF4097"/>
    <property type="match status" value="1"/>
</dbReference>
<feature type="domain" description="DUF4097" evidence="1">
    <location>
        <begin position="17"/>
        <end position="112"/>
    </location>
</feature>
<dbReference type="RefSeq" id="WP_344276831.1">
    <property type="nucleotide sequence ID" value="NZ_BAAAMR010000077.1"/>
</dbReference>
<gene>
    <name evidence="2" type="ORF">GCM10009727_67900</name>
</gene>
<dbReference type="Proteomes" id="UP001501020">
    <property type="component" value="Unassembled WGS sequence"/>
</dbReference>
<evidence type="ECO:0000259" key="1">
    <source>
        <dbReference type="Pfam" id="PF13349"/>
    </source>
</evidence>
<evidence type="ECO:0000313" key="2">
    <source>
        <dbReference type="EMBL" id="GAA2157767.1"/>
    </source>
</evidence>